<gene>
    <name evidence="6" type="ORF">E3T61_15490</name>
</gene>
<dbReference type="Pfam" id="PF22725">
    <property type="entry name" value="GFO_IDH_MocA_C3"/>
    <property type="match status" value="1"/>
</dbReference>
<proteinExistence type="inferred from homology"/>
<dbReference type="EMBL" id="SOHM01000031">
    <property type="protein sequence ID" value="TFD87228.1"/>
    <property type="molecule type" value="Genomic_DNA"/>
</dbReference>
<dbReference type="Pfam" id="PF01408">
    <property type="entry name" value="GFO_IDH_MocA"/>
    <property type="match status" value="1"/>
</dbReference>
<dbReference type="InterPro" id="IPR051317">
    <property type="entry name" value="Gfo/Idh/MocA_oxidoreduct"/>
</dbReference>
<dbReference type="InterPro" id="IPR036291">
    <property type="entry name" value="NAD(P)-bd_dom_sf"/>
</dbReference>
<feature type="domain" description="GFO/IDH/MocA-like oxidoreductase" evidence="5">
    <location>
        <begin position="137"/>
        <end position="245"/>
    </location>
</feature>
<protein>
    <submittedName>
        <fullName evidence="6">Gfo/Idh/MocA family oxidoreductase</fullName>
    </submittedName>
</protein>
<dbReference type="PANTHER" id="PTHR43708">
    <property type="entry name" value="CONSERVED EXPRESSED OXIDOREDUCTASE (EUROFUNG)"/>
    <property type="match status" value="1"/>
</dbReference>
<evidence type="ECO:0000313" key="7">
    <source>
        <dbReference type="Proteomes" id="UP000298468"/>
    </source>
</evidence>
<dbReference type="OrthoDB" id="256869at2"/>
<dbReference type="Gene3D" id="3.30.360.10">
    <property type="entry name" value="Dihydrodipicolinate Reductase, domain 2"/>
    <property type="match status" value="1"/>
</dbReference>
<dbReference type="InterPro" id="IPR000683">
    <property type="entry name" value="Gfo/Idh/MocA-like_OxRdtase_N"/>
</dbReference>
<dbReference type="SUPFAM" id="SSF51735">
    <property type="entry name" value="NAD(P)-binding Rossmann-fold domains"/>
    <property type="match status" value="1"/>
</dbReference>
<dbReference type="AlphaFoldDB" id="A0A4R9BMP5"/>
<evidence type="ECO:0000256" key="2">
    <source>
        <dbReference type="ARBA" id="ARBA00023002"/>
    </source>
</evidence>
<evidence type="ECO:0000259" key="4">
    <source>
        <dbReference type="Pfam" id="PF01408"/>
    </source>
</evidence>
<accession>A0A4R9BMP5</accession>
<dbReference type="PANTHER" id="PTHR43708:SF5">
    <property type="entry name" value="CONSERVED EXPRESSED OXIDOREDUCTASE (EUROFUNG)-RELATED"/>
    <property type="match status" value="1"/>
</dbReference>
<reference evidence="6 7" key="1">
    <citation type="submission" date="2019-03" db="EMBL/GenBank/DDBJ databases">
        <title>Genomics of glacier-inhabiting Cryobacterium strains.</title>
        <authorList>
            <person name="Liu Q."/>
            <person name="Xin Y.-H."/>
        </authorList>
    </citation>
    <scope>NUCLEOTIDE SEQUENCE [LARGE SCALE GENOMIC DNA]</scope>
    <source>
        <strain evidence="6 7">Sr59</strain>
    </source>
</reference>
<name>A0A4R9BMP5_9MICO</name>
<comment type="caution">
    <text evidence="6">The sequence shown here is derived from an EMBL/GenBank/DDBJ whole genome shotgun (WGS) entry which is preliminary data.</text>
</comment>
<evidence type="ECO:0000259" key="5">
    <source>
        <dbReference type="Pfam" id="PF22725"/>
    </source>
</evidence>
<keyword evidence="3" id="KW-0520">NAD</keyword>
<keyword evidence="7" id="KW-1185">Reference proteome</keyword>
<dbReference type="Proteomes" id="UP000298468">
    <property type="component" value="Unassembled WGS sequence"/>
</dbReference>
<comment type="similarity">
    <text evidence="1">Belongs to the Gfo/Idh/MocA family.</text>
</comment>
<evidence type="ECO:0000313" key="6">
    <source>
        <dbReference type="EMBL" id="TFD87228.1"/>
    </source>
</evidence>
<sequence>MSQHVDSPRSIAVIGAGFHATTNILPSCVRAGLAIDAIATRDARRSADALQRFGSTGRAFGSAEALLAEAGVASVVVVAQPRDQAALALLAIRAGKNVFVDKPLGWTADEARRISDEADARGVTLMVGFMKRYAPAYEQLQELVANGELGRLRSFHLAFGCDSTPFCADAEEFIKLAAIHVIDLVRWLFGEVVDVTVASNGSGNHVALAILLRFESGVVGTLDLSGLPGYSSESEHLRVSGDEGYAIVEDLVSLTVHRTAPDDQPSWKHLTERTTVFTPAESAMSGTDRDLYLRGFVGEMAHFADAVETGTPPRSSGRDNVLTMALCDRIVQNPHTGD</sequence>
<dbReference type="Gene3D" id="3.40.50.720">
    <property type="entry name" value="NAD(P)-binding Rossmann-like Domain"/>
    <property type="match status" value="1"/>
</dbReference>
<evidence type="ECO:0000256" key="1">
    <source>
        <dbReference type="ARBA" id="ARBA00010928"/>
    </source>
</evidence>
<keyword evidence="2" id="KW-0560">Oxidoreductase</keyword>
<dbReference type="InterPro" id="IPR055170">
    <property type="entry name" value="GFO_IDH_MocA-like_dom"/>
</dbReference>
<organism evidence="6 7">
    <name type="scientific">Cryobacterium lactosi</name>
    <dbReference type="NCBI Taxonomy" id="1259202"/>
    <lineage>
        <taxon>Bacteria</taxon>
        <taxon>Bacillati</taxon>
        <taxon>Actinomycetota</taxon>
        <taxon>Actinomycetes</taxon>
        <taxon>Micrococcales</taxon>
        <taxon>Microbacteriaceae</taxon>
        <taxon>Cryobacterium</taxon>
    </lineage>
</organism>
<dbReference type="GO" id="GO:0016491">
    <property type="term" value="F:oxidoreductase activity"/>
    <property type="evidence" value="ECO:0007669"/>
    <property type="project" value="UniProtKB-KW"/>
</dbReference>
<dbReference type="SUPFAM" id="SSF55347">
    <property type="entry name" value="Glyceraldehyde-3-phosphate dehydrogenase-like, C-terminal domain"/>
    <property type="match status" value="1"/>
</dbReference>
<feature type="domain" description="Gfo/Idh/MocA-like oxidoreductase N-terminal" evidence="4">
    <location>
        <begin position="10"/>
        <end position="129"/>
    </location>
</feature>
<evidence type="ECO:0000256" key="3">
    <source>
        <dbReference type="ARBA" id="ARBA00023027"/>
    </source>
</evidence>
<dbReference type="RefSeq" id="WP_134641711.1">
    <property type="nucleotide sequence ID" value="NZ_SOHM01000031.1"/>
</dbReference>
<dbReference type="GO" id="GO:0000166">
    <property type="term" value="F:nucleotide binding"/>
    <property type="evidence" value="ECO:0007669"/>
    <property type="project" value="InterPro"/>
</dbReference>